<dbReference type="Proteomes" id="UP000622890">
    <property type="component" value="Unassembled WGS sequence"/>
</dbReference>
<dbReference type="AlphaFoldDB" id="A0A934T224"/>
<accession>A0A934T224</accession>
<protein>
    <recommendedName>
        <fullName evidence="1">N-acyl amino acid synthase FeeM catalytic core domain-containing protein</fullName>
    </recommendedName>
</protein>
<feature type="domain" description="N-acyl amino acid synthase FeeM catalytic core" evidence="1">
    <location>
        <begin position="46"/>
        <end position="177"/>
    </location>
</feature>
<comment type="caution">
    <text evidence="2">The sequence shown here is derived from an EMBL/GenBank/DDBJ whole genome shotgun (WGS) entry which is preliminary data.</text>
</comment>
<name>A0A934T224_9BURK</name>
<evidence type="ECO:0000259" key="1">
    <source>
        <dbReference type="Pfam" id="PF21926"/>
    </source>
</evidence>
<dbReference type="RefSeq" id="WP_200593680.1">
    <property type="nucleotide sequence ID" value="NZ_JAEPBG010000007.1"/>
</dbReference>
<gene>
    <name evidence="2" type="ORF">JJB74_17035</name>
</gene>
<dbReference type="EMBL" id="JAEPBG010000007">
    <property type="protein sequence ID" value="MBK4736328.1"/>
    <property type="molecule type" value="Genomic_DNA"/>
</dbReference>
<dbReference type="Gene3D" id="3.40.630.30">
    <property type="match status" value="1"/>
</dbReference>
<evidence type="ECO:0000313" key="3">
    <source>
        <dbReference type="Proteomes" id="UP000622890"/>
    </source>
</evidence>
<dbReference type="SUPFAM" id="SSF55729">
    <property type="entry name" value="Acyl-CoA N-acyltransferases (Nat)"/>
    <property type="match status" value="1"/>
</dbReference>
<sequence length="254" mass="28608">MSISSLSFDIQPLESQTPGRDNFSIKKESLPFTIRVVSNAADLEKAVRIRHAAYMRHVPNFARDLRSAESSDSDPGVIVLLAESKLDASPVGTMRIQTNEFSPLALEETIALPDEMQGKRLAEASRLGVTHERVGRMVTMALFKAYFLYCQRQRIDSMVITARFPVDRHYDRLLFQDIFPNLGYVPIKHVGNMPHRIMSLQVGAAHDLWLEAKHPLFDFMINTYHKDINVGSTTVYQPQVQPRPQTAAPAAMTA</sequence>
<dbReference type="Pfam" id="PF21926">
    <property type="entry name" value="FeeM"/>
    <property type="match status" value="1"/>
</dbReference>
<reference evidence="2" key="1">
    <citation type="submission" date="2021-01" db="EMBL/GenBank/DDBJ databases">
        <title>Genome sequence of strain Noviherbaspirillum sp. DKR-6.</title>
        <authorList>
            <person name="Chaudhary D.K."/>
        </authorList>
    </citation>
    <scope>NUCLEOTIDE SEQUENCE</scope>
    <source>
        <strain evidence="2">DKR-6</strain>
    </source>
</reference>
<proteinExistence type="predicted"/>
<organism evidence="2 3">
    <name type="scientific">Noviherbaspirillum pedocola</name>
    <dbReference type="NCBI Taxonomy" id="2801341"/>
    <lineage>
        <taxon>Bacteria</taxon>
        <taxon>Pseudomonadati</taxon>
        <taxon>Pseudomonadota</taxon>
        <taxon>Betaproteobacteria</taxon>
        <taxon>Burkholderiales</taxon>
        <taxon>Oxalobacteraceae</taxon>
        <taxon>Noviherbaspirillum</taxon>
    </lineage>
</organism>
<evidence type="ECO:0000313" key="2">
    <source>
        <dbReference type="EMBL" id="MBK4736328.1"/>
    </source>
</evidence>
<keyword evidence="3" id="KW-1185">Reference proteome</keyword>
<dbReference type="InterPro" id="IPR016181">
    <property type="entry name" value="Acyl_CoA_acyltransferase"/>
</dbReference>
<dbReference type="InterPro" id="IPR054597">
    <property type="entry name" value="FeeM_cat"/>
</dbReference>